<comment type="caution">
    <text evidence="1">The sequence shown here is derived from an EMBL/GenBank/DDBJ whole genome shotgun (WGS) entry which is preliminary data.</text>
</comment>
<evidence type="ECO:0000313" key="2">
    <source>
        <dbReference type="Proteomes" id="UP000287527"/>
    </source>
</evidence>
<dbReference type="InterPro" id="IPR038765">
    <property type="entry name" value="Papain-like_cys_pep_sf"/>
</dbReference>
<dbReference type="Pfam" id="PF05708">
    <property type="entry name" value="Peptidase_C92"/>
    <property type="match status" value="1"/>
</dbReference>
<protein>
    <submittedName>
        <fullName evidence="1">YiiX family permuted papain-like enzyme</fullName>
    </submittedName>
</protein>
<sequence length="207" mass="23764">MKNLLLLLSMLLLFGCKKTENHAVYNNKLKDGDLIFQTSRSAQSQAIQLATKSKYSHCGIIYKEGDEYFVFEAIQPVQTTPLDQWITRGKDSHYVVKRLKNADKVLTSGNLKKMKSAGKKMLGKNYDLYFEWSNDRIYCSELIWKIYKEGTGIEIGNLEQLKDFDLSNPAVKTKLKERYGANIPKNEKVISPSIMFNSKLLYTVETN</sequence>
<dbReference type="SUPFAM" id="SSF54001">
    <property type="entry name" value="Cysteine proteinases"/>
    <property type="match status" value="1"/>
</dbReference>
<name>A0A3S3SDL4_9FLAO</name>
<proteinExistence type="predicted"/>
<dbReference type="Gene3D" id="3.90.1720.10">
    <property type="entry name" value="endopeptidase domain like (from Nostoc punctiforme)"/>
    <property type="match status" value="1"/>
</dbReference>
<dbReference type="AlphaFoldDB" id="A0A3S3SDL4"/>
<reference evidence="1 2" key="1">
    <citation type="submission" date="2019-01" db="EMBL/GenBank/DDBJ databases">
        <title>Flavobacterium sp. nov.,isolated from freshwater.</title>
        <authorList>
            <person name="Zhang R."/>
            <person name="Du Z.-J."/>
        </authorList>
    </citation>
    <scope>NUCLEOTIDE SEQUENCE [LARGE SCALE GENOMIC DNA]</scope>
    <source>
        <strain evidence="1 2">1E403</strain>
    </source>
</reference>
<organism evidence="1 2">
    <name type="scientific">Flavobacterium cerinum</name>
    <dbReference type="NCBI Taxonomy" id="2502784"/>
    <lineage>
        <taxon>Bacteria</taxon>
        <taxon>Pseudomonadati</taxon>
        <taxon>Bacteroidota</taxon>
        <taxon>Flavobacteriia</taxon>
        <taxon>Flavobacteriales</taxon>
        <taxon>Flavobacteriaceae</taxon>
        <taxon>Flavobacterium</taxon>
    </lineage>
</organism>
<dbReference type="RefSeq" id="WP_128390374.1">
    <property type="nucleotide sequence ID" value="NZ_SBII01000009.1"/>
</dbReference>
<keyword evidence="2" id="KW-1185">Reference proteome</keyword>
<dbReference type="OrthoDB" id="195541at2"/>
<gene>
    <name evidence="1" type="ORF">EPI11_12790</name>
</gene>
<accession>A0A3S3SDL4</accession>
<dbReference type="PROSITE" id="PS51257">
    <property type="entry name" value="PROKAR_LIPOPROTEIN"/>
    <property type="match status" value="1"/>
</dbReference>
<dbReference type="InterPro" id="IPR024453">
    <property type="entry name" value="Peptidase_C92"/>
</dbReference>
<dbReference type="Proteomes" id="UP000287527">
    <property type="component" value="Unassembled WGS sequence"/>
</dbReference>
<dbReference type="NCBIfam" id="NF007458">
    <property type="entry name" value="PRK10030.1"/>
    <property type="match status" value="1"/>
</dbReference>
<dbReference type="EMBL" id="SBII01000009">
    <property type="protein sequence ID" value="RWW98798.1"/>
    <property type="molecule type" value="Genomic_DNA"/>
</dbReference>
<evidence type="ECO:0000313" key="1">
    <source>
        <dbReference type="EMBL" id="RWW98798.1"/>
    </source>
</evidence>